<evidence type="ECO:0000259" key="2">
    <source>
        <dbReference type="Pfam" id="PF18857"/>
    </source>
</evidence>
<organism evidence="3">
    <name type="scientific">uncultured Caudovirales phage</name>
    <dbReference type="NCBI Taxonomy" id="2100421"/>
    <lineage>
        <taxon>Viruses</taxon>
        <taxon>Duplodnaviria</taxon>
        <taxon>Heunggongvirae</taxon>
        <taxon>Uroviricota</taxon>
        <taxon>Caudoviricetes</taxon>
        <taxon>Peduoviridae</taxon>
        <taxon>Maltschvirus</taxon>
        <taxon>Maltschvirus maltsch</taxon>
    </lineage>
</organism>
<accession>A0A6J5KU78</accession>
<feature type="region of interest" description="Disordered" evidence="1">
    <location>
        <begin position="1089"/>
        <end position="1136"/>
    </location>
</feature>
<dbReference type="Pfam" id="PF18857">
    <property type="entry name" value="LPD38"/>
    <property type="match status" value="1"/>
</dbReference>
<protein>
    <recommendedName>
        <fullName evidence="2">Large polyvalent protein associated domain-containing protein</fullName>
    </recommendedName>
</protein>
<dbReference type="InterPro" id="IPR040561">
    <property type="entry name" value="LPD38"/>
</dbReference>
<gene>
    <name evidence="3" type="ORF">UFOVP55_18</name>
</gene>
<feature type="region of interest" description="Disordered" evidence="1">
    <location>
        <begin position="730"/>
        <end position="750"/>
    </location>
</feature>
<feature type="domain" description="Large polyvalent protein associated" evidence="2">
    <location>
        <begin position="2138"/>
        <end position="2318"/>
    </location>
</feature>
<feature type="compositionally biased region" description="Polar residues" evidence="1">
    <location>
        <begin position="1112"/>
        <end position="1134"/>
    </location>
</feature>
<name>A0A6J5KU78_9CAUD</name>
<reference evidence="3" key="1">
    <citation type="submission" date="2020-04" db="EMBL/GenBank/DDBJ databases">
        <authorList>
            <person name="Chiriac C."/>
            <person name="Salcher M."/>
            <person name="Ghai R."/>
            <person name="Kavagutti S V."/>
        </authorList>
    </citation>
    <scope>NUCLEOTIDE SEQUENCE</scope>
</reference>
<feature type="region of interest" description="Disordered" evidence="1">
    <location>
        <begin position="1537"/>
        <end position="1557"/>
    </location>
</feature>
<feature type="compositionally biased region" description="Low complexity" evidence="1">
    <location>
        <begin position="291"/>
        <end position="309"/>
    </location>
</feature>
<feature type="region of interest" description="Disordered" evidence="1">
    <location>
        <begin position="872"/>
        <end position="919"/>
    </location>
</feature>
<feature type="region of interest" description="Disordered" evidence="1">
    <location>
        <begin position="948"/>
        <end position="1001"/>
    </location>
</feature>
<feature type="region of interest" description="Disordered" evidence="1">
    <location>
        <begin position="261"/>
        <end position="353"/>
    </location>
</feature>
<feature type="compositionally biased region" description="Basic and acidic residues" evidence="1">
    <location>
        <begin position="971"/>
        <end position="986"/>
    </location>
</feature>
<evidence type="ECO:0000313" key="3">
    <source>
        <dbReference type="EMBL" id="CAB4124666.1"/>
    </source>
</evidence>
<feature type="compositionally biased region" description="Basic and acidic residues" evidence="1">
    <location>
        <begin position="877"/>
        <end position="904"/>
    </location>
</feature>
<sequence length="2452" mass="266902">MTMPTYDPMGNVTGGDQEVAIPEPSNESSMGSIAGRAAALGLREAIGGQGAISKTFDVVTGNGERAVKQEENTGGEELDKLLKQKWTPSAPANWYVAQIAHGLTSSSPMLGGAAVGALMTAETGPGAIVGGAVGGAVGAALQTIGPAYVNARNEGLDHDKAVDRAMVETGFASAGAAVMGAAPAVSIFGRDAMGVMRKPISEALTQIFGIQPAIGTAQKLATNAATGKEMPDANELVGDYLVNAGSGAAMVGAHAAVASRGGVERVSERSPTAEQRQALASEDTTQPPAPAQGTETAAPAPAPNNGLAPDFVEAMRGKVRAAKQNDAPQEPIAEVAQPPVTPESNAPPTTADQARTATADLDRVAAEQQARNVPESPADEVPGAQPATKPESPDTLKVQRQALADGTSRAMLYPEGVKPPKNPPKGMKRSIPFKGVGVFDYNPEQIKHKDIASLVKADKVNEILDLGPVNKTQVAESVAKGNEPVATTERTPDGVEVKAAAGTTETAPSQMEALNATKRAPENTVQQEAPEQVLAKREEDQPAGKYKFTDVKPFLGKDENGSTNWQRLADIMTEVAGPDRGWDTLNTPQQEAVLARLKAEAPTPVPAPVAPAPVAAKPVAPKAAKAKEVSKARTTSEVQPESNTHIKFGKAQIEVQPDGIGYKGLNGQSTIFYADGKGPGTRRRGEANISKMAENGVPEPLRPIFDDYANGRIKRDEVISRLREVEKSFKEAQPEEPVAPKVEKTAPTKRGPKVKMLDEDAFPPEARTEPARREPTTVEDLKKAVDQVKSGEFHPHLRDVTVLRAWASRLTDAQYKQLSDWGLYNFPRSLADTMEPGRLLSAYEQSLEKGQPVHLPDGDYSNVLDRAQDDLLGNSKSKAETAKEVSKARSEPKLEPKEPVKAEEPVTPPSKPTTGRVLYPEGVKPGVALRDVDLEAMPRDVRERMFEQLGADDSTVSEKESKGKNWTPEQRAARAENNRKAKETTDKYQPTEAEDKFFDRTPEGMAARAAIMKRAQTMLAEASKAGVDLPERIKDVTDASMRHNSELTILSEAEFLARKPDPKKGDFVRFITREKSLRAGKVEDVLSERRVEGDERKRGQQKSVEGIAAEPTGTSGTSFEADAVTTSVSKSRSGATIDDKAEKAEIKDKNGNVMKVDRQSAATGDKLTADAKAALIAQYNASANGAEKMKPTTVSERERAMLEAHGLSAKKEILLRAGEPKGKKRIELADEDVVSRHSLRDVLNKLEDGDIEFAGPMNKGIVEGVVHRLQEAVGDTPVVVVRQEALDRLAPNERPGSVHAYYDPAKDHIVVSEHWTADGKFDKQLMAHEGVHKLLSDALDTHPELRQSMQYLADESRRILKDAGVDVDAHYGLELNKGRVNVHEFLAEALSNPDLQNQLKRVKVSDDLATMLGLDEKSSNLWGVLREFARNFLFGKASASEKRQQYTMLDAVLKVSEGLDQHADMIRQINGESGAPLGDLEFAKGRFNIEKNLTERGIDEPTAKALGKMIREELGDDYNARTARKWAHDLAEEYAKTKGPATSASNATPPKGVGPKGISILNKLKPGQGTFMERARAMLKDLGSKFSRDLNDLHSPKREIQADLESATGEALPENMRFADYAKLFSPRIAGGIAKIERTITKPRRKLLGDIGKEFPEDSPTQLNEKISDWLQAYGAEERNVAMGNTDRTSKFGSGMSAETADKILSDIAANPKHQELFDRLVKITKDYENTFLDTLVREGVMGKEQADHYRAKYKKYVAFKGFADESLAEVMDNGRIGNASMDVLSDLAGRADGRESKAANPLAEMASKARFAVASAEVNRYWQSVGRAIERAGESLGKDFKDRVYVTKSIADENVKSWSKARFDDHVIGYRENGEQRFIVVKSGDLVNELRRFDQTRSDTVIGNLMQGATKALNFQKQIWTHYSPEFVARHYLARFPIEGWLNLPSIRDQGVKLTDGAYWKGLTSYVPEMHRYLTGEAPKNKELAAIFKEMEENGGIVGGHTYSEGSDFIKQLKEAKDDPGKAKAFYDWYHTSLRAMDNAQRAVVYKAARESGKSTQEAAIMARDITLDFDAKGATTALIQQFMPFANTAGKTTAGIVNRLKTSSSYRKRIAATMMGIYGINMLNYLTAGQSEDGTPNYDKIPAYIRSNALVMVIPGMKGEGGRPYYAAIPLPYNAYWFHTIADNAATMTARYAFGSKVSNGEMATRVAHGMAESFTPVGRLAGNLGAFYVPELLKPANDIKDNRNPFGAPIHRDSEMGYDPKKSKAEQGFKNTGEGYKWVADTLEKVGVDHFPEDYRYMANYVAGSALRFVGAGERSRQDLEKGDTASAVVHAPFARVFSGVADERADEYRYRNLVKQGAVDDDTKEAIKTRALGKPLDAEDKGLIAKAERRTGFTVAQLSAINEAETDLTSKWKARGKKPLPDDVRAAHYAKWLRKFNGMDIQGGYDQH</sequence>
<proteinExistence type="predicted"/>
<feature type="compositionally biased region" description="Basic and acidic residues" evidence="1">
    <location>
        <begin position="1089"/>
        <end position="1098"/>
    </location>
</feature>
<dbReference type="EMBL" id="LR796185">
    <property type="protein sequence ID" value="CAB4124666.1"/>
    <property type="molecule type" value="Genomic_DNA"/>
</dbReference>
<evidence type="ECO:0000256" key="1">
    <source>
        <dbReference type="SAM" id="MobiDB-lite"/>
    </source>
</evidence>
<feature type="region of interest" description="Disordered" evidence="1">
    <location>
        <begin position="365"/>
        <end position="429"/>
    </location>
</feature>